<keyword evidence="3" id="KW-1185">Reference proteome</keyword>
<dbReference type="GeneID" id="25974932"/>
<accession>F0XND7</accession>
<dbReference type="InParanoid" id="F0XND7"/>
<evidence type="ECO:0008006" key="4">
    <source>
        <dbReference type="Google" id="ProtNLM"/>
    </source>
</evidence>
<dbReference type="eggNOG" id="ENOG502RZMU">
    <property type="taxonomic scope" value="Eukaryota"/>
</dbReference>
<dbReference type="GO" id="GO:0016491">
    <property type="term" value="F:oxidoreductase activity"/>
    <property type="evidence" value="ECO:0007669"/>
    <property type="project" value="InterPro"/>
</dbReference>
<reference evidence="2 3" key="1">
    <citation type="journal article" date="2011" name="Proc. Natl. Acad. Sci. U.S.A.">
        <title>Genome and transcriptome analyses of the mountain pine beetle-fungal symbiont Grosmannia clavigera, a lodgepole pine pathogen.</title>
        <authorList>
            <person name="DiGuistini S."/>
            <person name="Wang Y."/>
            <person name="Liao N.Y."/>
            <person name="Taylor G."/>
            <person name="Tanguay P."/>
            <person name="Feau N."/>
            <person name="Henrissat B."/>
            <person name="Chan S.K."/>
            <person name="Hesse-Orce U."/>
            <person name="Alamouti S.M."/>
            <person name="Tsui C.K.M."/>
            <person name="Docking R.T."/>
            <person name="Levasseur A."/>
            <person name="Haridas S."/>
            <person name="Robertson G."/>
            <person name="Birol I."/>
            <person name="Holt R.A."/>
            <person name="Marra M.A."/>
            <person name="Hamelin R.C."/>
            <person name="Hirst M."/>
            <person name="Jones S.J.M."/>
            <person name="Bohlmann J."/>
            <person name="Breuil C."/>
        </authorList>
    </citation>
    <scope>NUCLEOTIDE SEQUENCE [LARGE SCALE GENOMIC DNA]</scope>
    <source>
        <strain evidence="3">kw1407 / UAMH 11150</strain>
    </source>
</reference>
<dbReference type="PANTHER" id="PTHR34598">
    <property type="entry name" value="BLL6449 PROTEIN"/>
    <property type="match status" value="1"/>
</dbReference>
<name>F0XND7_GROCL</name>
<dbReference type="NCBIfam" id="NF041278">
    <property type="entry name" value="CmcJ_NvfI_EfuI"/>
    <property type="match status" value="1"/>
</dbReference>
<dbReference type="AlphaFoldDB" id="F0XND7"/>
<dbReference type="PANTHER" id="PTHR34598:SF4">
    <property type="entry name" value="7ALPHA-CEPHEM-METHOXYLASE P8 CHAIN RELATED PROTEIN"/>
    <property type="match status" value="1"/>
</dbReference>
<dbReference type="OrthoDB" id="412788at2759"/>
<dbReference type="HOGENOM" id="CLU_042688_3_1_1"/>
<gene>
    <name evidence="2" type="ORF">CMQ_1993</name>
</gene>
<dbReference type="RefSeq" id="XP_014170394.1">
    <property type="nucleotide sequence ID" value="XM_014314919.1"/>
</dbReference>
<evidence type="ECO:0000256" key="1">
    <source>
        <dbReference type="ARBA" id="ARBA00023604"/>
    </source>
</evidence>
<evidence type="ECO:0000313" key="2">
    <source>
        <dbReference type="EMBL" id="EFX00912.1"/>
    </source>
</evidence>
<dbReference type="Proteomes" id="UP000007796">
    <property type="component" value="Unassembled WGS sequence"/>
</dbReference>
<organism evidence="3">
    <name type="scientific">Grosmannia clavigera (strain kw1407 / UAMH 11150)</name>
    <name type="common">Blue stain fungus</name>
    <name type="synonym">Graphiocladiella clavigera</name>
    <dbReference type="NCBI Taxonomy" id="655863"/>
    <lineage>
        <taxon>Eukaryota</taxon>
        <taxon>Fungi</taxon>
        <taxon>Dikarya</taxon>
        <taxon>Ascomycota</taxon>
        <taxon>Pezizomycotina</taxon>
        <taxon>Sordariomycetes</taxon>
        <taxon>Sordariomycetidae</taxon>
        <taxon>Ophiostomatales</taxon>
        <taxon>Ophiostomataceae</taxon>
        <taxon>Leptographium</taxon>
    </lineage>
</organism>
<dbReference type="InterPro" id="IPR044053">
    <property type="entry name" value="AsaB-like"/>
</dbReference>
<sequence length="318" mass="35351">MATTATFSYADPATIVASDEPFVKPWSKVDADVTSFSRTAVRRLVSDMRTALVADPAAFGVDKSGFALFENVPATERAFVDEEAIRTSYYAEVEQLLRAQLPRPEQSGQPVARVVIFDHTVRRRNPEAPRQPVQQIHVDQTPRAAEQRARRHLADVAGVTDADVDRLLRGRYQIINVWRPIGHAASDTPLALVDWRSTDPDDAVAVDLLYPAWQALRPGGELLPDADKAQSTDGYAIRGETYTVVPNEKHRFYYAKDMTPNSVLFIKCFDSRSQAVPAGRPGVAAWTPHTAFDDPATPPESKGRQSIEVRCLVFYEDE</sequence>
<proteinExistence type="inferred from homology"/>
<protein>
    <recommendedName>
        <fullName evidence="4">Methyltransferase</fullName>
    </recommendedName>
</protein>
<dbReference type="STRING" id="655863.F0XND7"/>
<evidence type="ECO:0000313" key="3">
    <source>
        <dbReference type="Proteomes" id="UP000007796"/>
    </source>
</evidence>
<dbReference type="EMBL" id="GL629795">
    <property type="protein sequence ID" value="EFX00912.1"/>
    <property type="molecule type" value="Genomic_DNA"/>
</dbReference>
<comment type="similarity">
    <text evidence="1">Belongs to the asaB hydroxylase/desaturase family.</text>
</comment>